<dbReference type="AlphaFoldDB" id="A0A4U6VAD7"/>
<evidence type="ECO:0008006" key="5">
    <source>
        <dbReference type="Google" id="ProtNLM"/>
    </source>
</evidence>
<evidence type="ECO:0000313" key="4">
    <source>
        <dbReference type="Proteomes" id="UP000298652"/>
    </source>
</evidence>
<evidence type="ECO:0000313" key="3">
    <source>
        <dbReference type="EMBL" id="TKW23999.1"/>
    </source>
</evidence>
<proteinExistence type="predicted"/>
<evidence type="ECO:0000256" key="2">
    <source>
        <dbReference type="SAM" id="SignalP"/>
    </source>
</evidence>
<name>A0A4U6VAD7_SETVI</name>
<accession>A0A4U6VAD7</accession>
<keyword evidence="2" id="KW-0732">Signal</keyword>
<keyword evidence="4" id="KW-1185">Reference proteome</keyword>
<evidence type="ECO:0000256" key="1">
    <source>
        <dbReference type="SAM" id="MobiDB-lite"/>
    </source>
</evidence>
<feature type="region of interest" description="Disordered" evidence="1">
    <location>
        <begin position="35"/>
        <end position="89"/>
    </location>
</feature>
<dbReference type="Gramene" id="TKW23999">
    <property type="protein sequence ID" value="TKW23999"/>
    <property type="gene ID" value="SEVIR_3G023850v2"/>
</dbReference>
<feature type="chain" id="PRO_5020282722" description="Secreted protein" evidence="2">
    <location>
        <begin position="19"/>
        <end position="89"/>
    </location>
</feature>
<feature type="signal peptide" evidence="2">
    <location>
        <begin position="1"/>
        <end position="18"/>
    </location>
</feature>
<protein>
    <recommendedName>
        <fullName evidence="5">Secreted protein</fullName>
    </recommendedName>
</protein>
<organism evidence="3 4">
    <name type="scientific">Setaria viridis</name>
    <name type="common">Green bristlegrass</name>
    <name type="synonym">Setaria italica subsp. viridis</name>
    <dbReference type="NCBI Taxonomy" id="4556"/>
    <lineage>
        <taxon>Eukaryota</taxon>
        <taxon>Viridiplantae</taxon>
        <taxon>Streptophyta</taxon>
        <taxon>Embryophyta</taxon>
        <taxon>Tracheophyta</taxon>
        <taxon>Spermatophyta</taxon>
        <taxon>Magnoliopsida</taxon>
        <taxon>Liliopsida</taxon>
        <taxon>Poales</taxon>
        <taxon>Poaceae</taxon>
        <taxon>PACMAD clade</taxon>
        <taxon>Panicoideae</taxon>
        <taxon>Panicodae</taxon>
        <taxon>Paniceae</taxon>
        <taxon>Cenchrinae</taxon>
        <taxon>Setaria</taxon>
    </lineage>
</organism>
<reference evidence="3" key="1">
    <citation type="submission" date="2019-03" db="EMBL/GenBank/DDBJ databases">
        <title>WGS assembly of Setaria viridis.</title>
        <authorList>
            <person name="Huang P."/>
            <person name="Jenkins J."/>
            <person name="Grimwood J."/>
            <person name="Barry K."/>
            <person name="Healey A."/>
            <person name="Mamidi S."/>
            <person name="Sreedasyam A."/>
            <person name="Shu S."/>
            <person name="Feldman M."/>
            <person name="Wu J."/>
            <person name="Yu Y."/>
            <person name="Chen C."/>
            <person name="Johnson J."/>
            <person name="Rokhsar D."/>
            <person name="Baxter I."/>
            <person name="Schmutz J."/>
            <person name="Brutnell T."/>
            <person name="Kellogg E."/>
        </authorList>
    </citation>
    <scope>NUCLEOTIDE SEQUENCE [LARGE SCALE GENOMIC DNA]</scope>
</reference>
<dbReference type="EMBL" id="CM016554">
    <property type="protein sequence ID" value="TKW23999.1"/>
    <property type="molecule type" value="Genomic_DNA"/>
</dbReference>
<dbReference type="Proteomes" id="UP000298652">
    <property type="component" value="Chromosome 3"/>
</dbReference>
<sequence>MFSATFFSLARNSTSALAALCSLVHCSVSGRCPRYTSPASARGPEEIDMNPSASVTGVMLPRNSDSVTSAPAFGTGPVVREGPLGKKPW</sequence>
<gene>
    <name evidence="3" type="ORF">SEVIR_3G023850v2</name>
</gene>